<protein>
    <submittedName>
        <fullName evidence="1">Uncharacterized protein</fullName>
    </submittedName>
</protein>
<proteinExistence type="predicted"/>
<dbReference type="EMBL" id="CP033930">
    <property type="protein sequence ID" value="AZB17692.1"/>
    <property type="molecule type" value="Genomic_DNA"/>
</dbReference>
<dbReference type="AlphaFoldDB" id="A0AAD0YV26"/>
<evidence type="ECO:0000313" key="2">
    <source>
        <dbReference type="Proteomes" id="UP000269015"/>
    </source>
</evidence>
<sequence length="285" mass="31177">MCLFPKAQVGVYTATPNSTLVVNGSFEADYKEIKVNNYLMSVNDFYLTYNGTGDSNFQLPSIQTANKSFTGRIYKIKNISTSAIVLGPSDGNALRVDNNLVTQFRIPAGSYVEVVNNANTTGGTWDLSFTGISKPSQLEVYGVQLTIPPHGLGLSSPGVPDWTGHSNTNFDSGTASNRWWIISKTSRGYEFENNHNNTSRMTLVYEYQGTPFNLQNMYPIITCGNNSSYPDVFTGSFVKLANDGTNGKTRLTVSVARIDFVGNNGSNDSNWTGTFLMNVLLARSL</sequence>
<accession>A0AAD0YV26</accession>
<evidence type="ECO:0000313" key="1">
    <source>
        <dbReference type="EMBL" id="AZB17692.1"/>
    </source>
</evidence>
<gene>
    <name evidence="1" type="ORF">EG352_07880</name>
</gene>
<reference evidence="1 2" key="1">
    <citation type="submission" date="2018-11" db="EMBL/GenBank/DDBJ databases">
        <title>Proposal to divide the Flavobacteriaceae and reorganize its genera based on Amino Acid Identity values calculated from whole genome sequences.</title>
        <authorList>
            <person name="Nicholson A.C."/>
            <person name="Gulvik C.A."/>
            <person name="Whitney A.M."/>
            <person name="Humrighouse B.W."/>
            <person name="Bell M."/>
            <person name="Holmes B."/>
            <person name="Steigerwalt A.G."/>
            <person name="Villarma A."/>
            <person name="Sheth M."/>
            <person name="Batra D."/>
            <person name="Pryor J."/>
            <person name="Bernardet J.-F."/>
            <person name="Hugo C."/>
            <person name="Kampfer P."/>
            <person name="Newman J."/>
            <person name="McQuiston J.R."/>
        </authorList>
    </citation>
    <scope>NUCLEOTIDE SEQUENCE [LARGE SCALE GENOMIC DNA]</scope>
    <source>
        <strain evidence="1 2">H5559</strain>
    </source>
</reference>
<name>A0AAD0YV26_CHRID</name>
<dbReference type="Proteomes" id="UP000269015">
    <property type="component" value="Chromosome"/>
</dbReference>
<organism evidence="1 2">
    <name type="scientific">Chryseobacterium indologenes</name>
    <name type="common">Flavobacterium indologenes</name>
    <dbReference type="NCBI Taxonomy" id="253"/>
    <lineage>
        <taxon>Bacteria</taxon>
        <taxon>Pseudomonadati</taxon>
        <taxon>Bacteroidota</taxon>
        <taxon>Flavobacteriia</taxon>
        <taxon>Flavobacteriales</taxon>
        <taxon>Weeksellaceae</taxon>
        <taxon>Chryseobacterium group</taxon>
        <taxon>Chryseobacterium</taxon>
    </lineage>
</organism>